<accession>A0A1R1Y4K1</accession>
<gene>
    <name evidence="1" type="ORF">AYI69_g5724</name>
</gene>
<dbReference type="Proteomes" id="UP000187429">
    <property type="component" value="Unassembled WGS sequence"/>
</dbReference>
<proteinExistence type="predicted"/>
<dbReference type="EMBL" id="LSSM01002443">
    <property type="protein sequence ID" value="OMJ21676.1"/>
    <property type="molecule type" value="Genomic_DNA"/>
</dbReference>
<protein>
    <submittedName>
        <fullName evidence="1">Uncharacterized protein</fullName>
    </submittedName>
</protein>
<keyword evidence="2" id="KW-1185">Reference proteome</keyword>
<organism evidence="1 2">
    <name type="scientific">Smittium culicis</name>
    <dbReference type="NCBI Taxonomy" id="133412"/>
    <lineage>
        <taxon>Eukaryota</taxon>
        <taxon>Fungi</taxon>
        <taxon>Fungi incertae sedis</taxon>
        <taxon>Zoopagomycota</taxon>
        <taxon>Kickxellomycotina</taxon>
        <taxon>Harpellomycetes</taxon>
        <taxon>Harpellales</taxon>
        <taxon>Legeriomycetaceae</taxon>
        <taxon>Smittium</taxon>
    </lineage>
</organism>
<evidence type="ECO:0000313" key="1">
    <source>
        <dbReference type="EMBL" id="OMJ21676.1"/>
    </source>
</evidence>
<evidence type="ECO:0000313" key="2">
    <source>
        <dbReference type="Proteomes" id="UP000187429"/>
    </source>
</evidence>
<reference evidence="2" key="1">
    <citation type="submission" date="2017-01" db="EMBL/GenBank/DDBJ databases">
        <authorList>
            <person name="Wang Y."/>
            <person name="White M."/>
            <person name="Kvist S."/>
            <person name="Moncalvo J.-M."/>
        </authorList>
    </citation>
    <scope>NUCLEOTIDE SEQUENCE [LARGE SCALE GENOMIC DNA]</scope>
    <source>
        <strain evidence="2">ID-206-W2</strain>
    </source>
</reference>
<sequence>MTPILEISYMVPDNNENGYNATGHAIRHPIHTQSKKCKISAIEAQVIEANRMESQRCTFEPQGINEYTATILFNNKKRIAATPDTELYNKYSYNRECYEKYQAKYRH</sequence>
<dbReference type="AlphaFoldDB" id="A0A1R1Y4K1"/>
<name>A0A1R1Y4K1_9FUNG</name>
<comment type="caution">
    <text evidence="1">The sequence shown here is derived from an EMBL/GenBank/DDBJ whole genome shotgun (WGS) entry which is preliminary data.</text>
</comment>